<sequence length="104" mass="11972">MIITMLSISMNCRMILLLTYLKLPKMYDALEERLKAMETSNKPGFNAAAMCLIPVVVIPPKFKVPDFEKYKGTTYPNTHLCSYCRKMAAYADNEPLLMHFFRIA</sequence>
<proteinExistence type="predicted"/>
<dbReference type="Proteomes" id="UP001157006">
    <property type="component" value="Chromosome 1S"/>
</dbReference>
<dbReference type="AlphaFoldDB" id="A0AAV0Z2L8"/>
<accession>A0AAV0Z2L8</accession>
<evidence type="ECO:0000313" key="1">
    <source>
        <dbReference type="EMBL" id="CAI8591709.1"/>
    </source>
</evidence>
<name>A0AAV0Z2L8_VICFA</name>
<reference evidence="1 2" key="1">
    <citation type="submission" date="2023-01" db="EMBL/GenBank/DDBJ databases">
        <authorList>
            <person name="Kreplak J."/>
        </authorList>
    </citation>
    <scope>NUCLEOTIDE SEQUENCE [LARGE SCALE GENOMIC DNA]</scope>
</reference>
<gene>
    <name evidence="1" type="ORF">VFH_I003960</name>
</gene>
<protein>
    <submittedName>
        <fullName evidence="1">Uncharacterized protein</fullName>
    </submittedName>
</protein>
<dbReference type="EMBL" id="OX451735">
    <property type="protein sequence ID" value="CAI8591709.1"/>
    <property type="molecule type" value="Genomic_DNA"/>
</dbReference>
<organism evidence="1 2">
    <name type="scientific">Vicia faba</name>
    <name type="common">Broad bean</name>
    <name type="synonym">Faba vulgaris</name>
    <dbReference type="NCBI Taxonomy" id="3906"/>
    <lineage>
        <taxon>Eukaryota</taxon>
        <taxon>Viridiplantae</taxon>
        <taxon>Streptophyta</taxon>
        <taxon>Embryophyta</taxon>
        <taxon>Tracheophyta</taxon>
        <taxon>Spermatophyta</taxon>
        <taxon>Magnoliopsida</taxon>
        <taxon>eudicotyledons</taxon>
        <taxon>Gunneridae</taxon>
        <taxon>Pentapetalae</taxon>
        <taxon>rosids</taxon>
        <taxon>fabids</taxon>
        <taxon>Fabales</taxon>
        <taxon>Fabaceae</taxon>
        <taxon>Papilionoideae</taxon>
        <taxon>50 kb inversion clade</taxon>
        <taxon>NPAAA clade</taxon>
        <taxon>Hologalegina</taxon>
        <taxon>IRL clade</taxon>
        <taxon>Fabeae</taxon>
        <taxon>Vicia</taxon>
    </lineage>
</organism>
<keyword evidence="2" id="KW-1185">Reference proteome</keyword>
<evidence type="ECO:0000313" key="2">
    <source>
        <dbReference type="Proteomes" id="UP001157006"/>
    </source>
</evidence>